<keyword evidence="3" id="KW-0479">Metal-binding</keyword>
<dbReference type="InterPro" id="IPR036237">
    <property type="entry name" value="Xyl_isomerase-like_sf"/>
</dbReference>
<dbReference type="GO" id="GO:0008081">
    <property type="term" value="F:phosphoric diester hydrolase activity"/>
    <property type="evidence" value="ECO:0007669"/>
    <property type="project" value="TreeGrafter"/>
</dbReference>
<reference evidence="9" key="1">
    <citation type="submission" date="2018-05" db="EMBL/GenBank/DDBJ databases">
        <authorList>
            <person name="Lanie J.A."/>
            <person name="Ng W.-L."/>
            <person name="Kazmierczak K.M."/>
            <person name="Andrzejewski T.M."/>
            <person name="Davidsen T.M."/>
            <person name="Wayne K.J."/>
            <person name="Tettelin H."/>
            <person name="Glass J.I."/>
            <person name="Rusch D."/>
            <person name="Podicherti R."/>
            <person name="Tsui H.-C.T."/>
            <person name="Winkler M.E."/>
        </authorList>
    </citation>
    <scope>NUCLEOTIDE SEQUENCE</scope>
</reference>
<dbReference type="GO" id="GO:0003677">
    <property type="term" value="F:DNA binding"/>
    <property type="evidence" value="ECO:0007669"/>
    <property type="project" value="InterPro"/>
</dbReference>
<dbReference type="PROSITE" id="PS51432">
    <property type="entry name" value="AP_NUCLEASE_F2_4"/>
    <property type="match status" value="1"/>
</dbReference>
<dbReference type="PANTHER" id="PTHR21445:SF0">
    <property type="entry name" value="APURINIC-APYRIMIDINIC ENDONUCLEASE"/>
    <property type="match status" value="1"/>
</dbReference>
<evidence type="ECO:0000259" key="8">
    <source>
        <dbReference type="Pfam" id="PF01261"/>
    </source>
</evidence>
<organism evidence="9">
    <name type="scientific">marine metagenome</name>
    <dbReference type="NCBI Taxonomy" id="408172"/>
    <lineage>
        <taxon>unclassified sequences</taxon>
        <taxon>metagenomes</taxon>
        <taxon>ecological metagenomes</taxon>
    </lineage>
</organism>
<name>A0A382BVR9_9ZZZZ</name>
<accession>A0A382BVR9</accession>
<proteinExistence type="inferred from homology"/>
<dbReference type="NCBIfam" id="TIGR00587">
    <property type="entry name" value="nfo"/>
    <property type="match status" value="1"/>
</dbReference>
<dbReference type="InterPro" id="IPR001719">
    <property type="entry name" value="AP_endonuc_2"/>
</dbReference>
<comment type="cofactor">
    <cofactor evidence="1">
        <name>Zn(2+)</name>
        <dbReference type="ChEBI" id="CHEBI:29105"/>
    </cofactor>
</comment>
<dbReference type="EMBL" id="UINC01031600">
    <property type="protein sequence ID" value="SVB17910.1"/>
    <property type="molecule type" value="Genomic_DNA"/>
</dbReference>
<feature type="domain" description="Xylose isomerase-like TIM barrel" evidence="8">
    <location>
        <begin position="18"/>
        <end position="275"/>
    </location>
</feature>
<dbReference type="GO" id="GO:0006284">
    <property type="term" value="P:base-excision repair"/>
    <property type="evidence" value="ECO:0007669"/>
    <property type="project" value="TreeGrafter"/>
</dbReference>
<dbReference type="HAMAP" id="MF_00152">
    <property type="entry name" value="Nfo"/>
    <property type="match status" value="1"/>
</dbReference>
<dbReference type="SMART" id="SM00518">
    <property type="entry name" value="AP2Ec"/>
    <property type="match status" value="1"/>
</dbReference>
<evidence type="ECO:0000313" key="9">
    <source>
        <dbReference type="EMBL" id="SVB17910.1"/>
    </source>
</evidence>
<dbReference type="GO" id="GO:0008270">
    <property type="term" value="F:zinc ion binding"/>
    <property type="evidence" value="ECO:0007669"/>
    <property type="project" value="InterPro"/>
</dbReference>
<keyword evidence="4" id="KW-0227">DNA damage</keyword>
<dbReference type="PROSITE" id="PS00731">
    <property type="entry name" value="AP_NUCLEASE_F2_3"/>
    <property type="match status" value="1"/>
</dbReference>
<sequence>MRIGAHVSAAGGLSKAIDRAELIGAEAIQIFASSPRAWRFRFPKEEESALFRRRSEESGVGPCYIHGSYLVNIGGAPDQIEKSIESLTNNMTVAGEIGAEGVIFHGGSHKGKGFDTILGQAVDCLKEVLDKSPENVWLCLENSAGMGAHIGSSFQEIGTLINKVDHPNMKVCLDTEHMFAAGYNIASSDDICDVMEEFDIAIGLEKLVAVHANDAKVELGSGVDRHENIGEGFIGLDGFQSIMSHSSFQNVPFFLEVPGFENEGPDKKNLDRLKSLRKGLGLEA</sequence>
<evidence type="ECO:0000256" key="5">
    <source>
        <dbReference type="ARBA" id="ARBA00022801"/>
    </source>
</evidence>
<comment type="similarity">
    <text evidence="2">Belongs to the AP endonuclease 2 family.</text>
</comment>
<evidence type="ECO:0000256" key="6">
    <source>
        <dbReference type="ARBA" id="ARBA00022833"/>
    </source>
</evidence>
<protein>
    <recommendedName>
        <fullName evidence="8">Xylose isomerase-like TIM barrel domain-containing protein</fullName>
    </recommendedName>
</protein>
<dbReference type="AlphaFoldDB" id="A0A382BVR9"/>
<evidence type="ECO:0000256" key="7">
    <source>
        <dbReference type="ARBA" id="ARBA00023204"/>
    </source>
</evidence>
<dbReference type="CDD" id="cd00019">
    <property type="entry name" value="AP2Ec"/>
    <property type="match status" value="1"/>
</dbReference>
<dbReference type="PANTHER" id="PTHR21445">
    <property type="entry name" value="ENDONUCLEASE IV ENDODEOXYRIBONUCLEASE IV"/>
    <property type="match status" value="1"/>
</dbReference>
<dbReference type="Gene3D" id="3.20.20.150">
    <property type="entry name" value="Divalent-metal-dependent TIM barrel enzymes"/>
    <property type="match status" value="1"/>
</dbReference>
<dbReference type="InterPro" id="IPR013022">
    <property type="entry name" value="Xyl_isomerase-like_TIM-brl"/>
</dbReference>
<evidence type="ECO:0000256" key="2">
    <source>
        <dbReference type="ARBA" id="ARBA00005340"/>
    </source>
</evidence>
<keyword evidence="6" id="KW-0862">Zinc</keyword>
<keyword evidence="5" id="KW-0378">Hydrolase</keyword>
<dbReference type="Pfam" id="PF01261">
    <property type="entry name" value="AP_endonuc_2"/>
    <property type="match status" value="1"/>
</dbReference>
<evidence type="ECO:0000256" key="3">
    <source>
        <dbReference type="ARBA" id="ARBA00022723"/>
    </source>
</evidence>
<dbReference type="GO" id="GO:0003906">
    <property type="term" value="F:DNA-(apurinic or apyrimidinic site) endonuclease activity"/>
    <property type="evidence" value="ECO:0007669"/>
    <property type="project" value="TreeGrafter"/>
</dbReference>
<dbReference type="InterPro" id="IPR018246">
    <property type="entry name" value="AP_endonuc_F2_Zn_BS"/>
</dbReference>
<keyword evidence="7" id="KW-0234">DNA repair</keyword>
<dbReference type="FunFam" id="3.20.20.150:FF:000001">
    <property type="entry name" value="Probable endonuclease 4"/>
    <property type="match status" value="1"/>
</dbReference>
<gene>
    <name evidence="9" type="ORF">METZ01_LOCUS170764</name>
</gene>
<evidence type="ECO:0000256" key="1">
    <source>
        <dbReference type="ARBA" id="ARBA00001947"/>
    </source>
</evidence>
<dbReference type="SUPFAM" id="SSF51658">
    <property type="entry name" value="Xylose isomerase-like"/>
    <property type="match status" value="1"/>
</dbReference>
<evidence type="ECO:0000256" key="4">
    <source>
        <dbReference type="ARBA" id="ARBA00022763"/>
    </source>
</evidence>